<reference evidence="2" key="2">
    <citation type="submission" date="2020-10" db="UniProtKB">
        <authorList>
            <consortium name="WormBaseParasite"/>
        </authorList>
    </citation>
    <scope>IDENTIFICATION</scope>
</reference>
<dbReference type="AlphaFoldDB" id="A0A7E4VJB7"/>
<evidence type="ECO:0000313" key="1">
    <source>
        <dbReference type="Proteomes" id="UP000492821"/>
    </source>
</evidence>
<keyword evidence="1" id="KW-1185">Reference proteome</keyword>
<reference evidence="1" key="1">
    <citation type="journal article" date="2013" name="Genetics">
        <title>The draft genome and transcriptome of Panagrellus redivivus are shaped by the harsh demands of a free-living lifestyle.</title>
        <authorList>
            <person name="Srinivasan J."/>
            <person name="Dillman A.R."/>
            <person name="Macchietto M.G."/>
            <person name="Heikkinen L."/>
            <person name="Lakso M."/>
            <person name="Fracchia K.M."/>
            <person name="Antoshechkin I."/>
            <person name="Mortazavi A."/>
            <person name="Wong G."/>
            <person name="Sternberg P.W."/>
        </authorList>
    </citation>
    <scope>NUCLEOTIDE SEQUENCE [LARGE SCALE GENOMIC DNA]</scope>
    <source>
        <strain evidence="1">MT8872</strain>
    </source>
</reference>
<evidence type="ECO:0000313" key="2">
    <source>
        <dbReference type="WBParaSite" id="Pan_g21762.t1"/>
    </source>
</evidence>
<name>A0A7E4VJB7_PANRE</name>
<dbReference type="Proteomes" id="UP000492821">
    <property type="component" value="Unassembled WGS sequence"/>
</dbReference>
<sequence>MRSVEYSKGLLSPGSSMRLARIDNKTKPGIARLFNASLLEGFPNMLCHEPNLVLWMGRVQSNFWGAGAATSHLVTIFTWWL</sequence>
<protein>
    <submittedName>
        <fullName evidence="2">Uncharacterized protein</fullName>
    </submittedName>
</protein>
<proteinExistence type="predicted"/>
<organism evidence="1 2">
    <name type="scientific">Panagrellus redivivus</name>
    <name type="common">Microworm</name>
    <dbReference type="NCBI Taxonomy" id="6233"/>
    <lineage>
        <taxon>Eukaryota</taxon>
        <taxon>Metazoa</taxon>
        <taxon>Ecdysozoa</taxon>
        <taxon>Nematoda</taxon>
        <taxon>Chromadorea</taxon>
        <taxon>Rhabditida</taxon>
        <taxon>Tylenchina</taxon>
        <taxon>Panagrolaimomorpha</taxon>
        <taxon>Panagrolaimoidea</taxon>
        <taxon>Panagrolaimidae</taxon>
        <taxon>Panagrellus</taxon>
    </lineage>
</organism>
<accession>A0A7E4VJB7</accession>
<dbReference type="WBParaSite" id="Pan_g21762.t1">
    <property type="protein sequence ID" value="Pan_g21762.t1"/>
    <property type="gene ID" value="Pan_g21762"/>
</dbReference>